<evidence type="ECO:0000313" key="6">
    <source>
        <dbReference type="Proteomes" id="UP001233271"/>
    </source>
</evidence>
<evidence type="ECO:0000313" key="5">
    <source>
        <dbReference type="EMBL" id="BEI90162.1"/>
    </source>
</evidence>
<dbReference type="Proteomes" id="UP001233271">
    <property type="component" value="Chromosome 3"/>
</dbReference>
<keyword evidence="1 2" id="KW-0694">RNA-binding</keyword>
<feature type="compositionally biased region" description="Polar residues" evidence="3">
    <location>
        <begin position="789"/>
        <end position="800"/>
    </location>
</feature>
<evidence type="ECO:0000256" key="2">
    <source>
        <dbReference type="PROSITE-ProRule" id="PRU00176"/>
    </source>
</evidence>
<feature type="compositionally biased region" description="Basic and acidic residues" evidence="3">
    <location>
        <begin position="812"/>
        <end position="824"/>
    </location>
</feature>
<dbReference type="Pfam" id="PF00076">
    <property type="entry name" value="RRM_1"/>
    <property type="match status" value="2"/>
</dbReference>
<keyword evidence="6" id="KW-1185">Reference proteome</keyword>
<dbReference type="InterPro" id="IPR012677">
    <property type="entry name" value="Nucleotide-bd_a/b_plait_sf"/>
</dbReference>
<organism evidence="5 6">
    <name type="scientific">Cutaneotrichosporon cavernicola</name>
    <dbReference type="NCBI Taxonomy" id="279322"/>
    <lineage>
        <taxon>Eukaryota</taxon>
        <taxon>Fungi</taxon>
        <taxon>Dikarya</taxon>
        <taxon>Basidiomycota</taxon>
        <taxon>Agaricomycotina</taxon>
        <taxon>Tremellomycetes</taxon>
        <taxon>Trichosporonales</taxon>
        <taxon>Trichosporonaceae</taxon>
        <taxon>Cutaneotrichosporon</taxon>
    </lineage>
</organism>
<evidence type="ECO:0000256" key="1">
    <source>
        <dbReference type="ARBA" id="ARBA00022884"/>
    </source>
</evidence>
<dbReference type="KEGG" id="ccac:CcaHIS019_0302320"/>
<dbReference type="GO" id="GO:0005737">
    <property type="term" value="C:cytoplasm"/>
    <property type="evidence" value="ECO:0007669"/>
    <property type="project" value="TreeGrafter"/>
</dbReference>
<dbReference type="PANTHER" id="PTHR23003">
    <property type="entry name" value="RNA RECOGNITION MOTIF RRM DOMAIN CONTAINING PROTEIN"/>
    <property type="match status" value="1"/>
</dbReference>
<evidence type="ECO:0000256" key="3">
    <source>
        <dbReference type="SAM" id="MobiDB-lite"/>
    </source>
</evidence>
<dbReference type="GO" id="GO:1990904">
    <property type="term" value="C:ribonucleoprotein complex"/>
    <property type="evidence" value="ECO:0007669"/>
    <property type="project" value="TreeGrafter"/>
</dbReference>
<dbReference type="GeneID" id="85494033"/>
<dbReference type="RefSeq" id="XP_060455428.1">
    <property type="nucleotide sequence ID" value="XM_060598656.1"/>
</dbReference>
<dbReference type="InterPro" id="IPR000504">
    <property type="entry name" value="RRM_dom"/>
</dbReference>
<gene>
    <name evidence="5" type="ORF">CcaverHIS019_0302320</name>
</gene>
<evidence type="ECO:0000259" key="4">
    <source>
        <dbReference type="PROSITE" id="PS50102"/>
    </source>
</evidence>
<dbReference type="SMART" id="SM00360">
    <property type="entry name" value="RRM"/>
    <property type="match status" value="2"/>
</dbReference>
<dbReference type="FunFam" id="3.30.70.330:FF:000145">
    <property type="entry name" value="Putative RNP domain-containing protein"/>
    <property type="match status" value="1"/>
</dbReference>
<dbReference type="PANTHER" id="PTHR23003:SF64">
    <property type="entry name" value="RRM DOMAIN-CONTAINING PROTEIN"/>
    <property type="match status" value="1"/>
</dbReference>
<dbReference type="GO" id="GO:0003729">
    <property type="term" value="F:mRNA binding"/>
    <property type="evidence" value="ECO:0007669"/>
    <property type="project" value="TreeGrafter"/>
</dbReference>
<feature type="region of interest" description="Disordered" evidence="3">
    <location>
        <begin position="546"/>
        <end position="629"/>
    </location>
</feature>
<accession>A0AA48I6G5</accession>
<name>A0AA48I6G5_9TREE</name>
<dbReference type="InterPro" id="IPR050374">
    <property type="entry name" value="RRT5_SRSF_SR"/>
</dbReference>
<feature type="region of interest" description="Disordered" evidence="3">
    <location>
        <begin position="769"/>
        <end position="824"/>
    </location>
</feature>
<dbReference type="AlphaFoldDB" id="A0AA48I6G5"/>
<feature type="domain" description="RRM" evidence="4">
    <location>
        <begin position="451"/>
        <end position="528"/>
    </location>
</feature>
<proteinExistence type="predicted"/>
<dbReference type="InterPro" id="IPR035979">
    <property type="entry name" value="RBD_domain_sf"/>
</dbReference>
<dbReference type="Gene3D" id="3.30.70.330">
    <property type="match status" value="2"/>
</dbReference>
<dbReference type="EMBL" id="AP028214">
    <property type="protein sequence ID" value="BEI90162.1"/>
    <property type="molecule type" value="Genomic_DNA"/>
</dbReference>
<reference evidence="5" key="1">
    <citation type="journal article" date="2023" name="BMC Genomics">
        <title>Chromosome-level genome assemblies of Cutaneotrichosporon spp. (Trichosporonales, Basidiomycota) reveal imbalanced evolution between nucleotide sequences and chromosome synteny.</title>
        <authorList>
            <person name="Kobayashi Y."/>
            <person name="Kayamori A."/>
            <person name="Aoki K."/>
            <person name="Shiwa Y."/>
            <person name="Matsutani M."/>
            <person name="Fujita N."/>
            <person name="Sugita T."/>
            <person name="Iwasaki W."/>
            <person name="Tanaka N."/>
            <person name="Takashima M."/>
        </authorList>
    </citation>
    <scope>NUCLEOTIDE SEQUENCE</scope>
    <source>
        <strain evidence="5">HIS019</strain>
    </source>
</reference>
<dbReference type="SUPFAM" id="SSF54928">
    <property type="entry name" value="RNA-binding domain, RBD"/>
    <property type="match status" value="2"/>
</dbReference>
<feature type="region of interest" description="Disordered" evidence="3">
    <location>
        <begin position="718"/>
        <end position="746"/>
    </location>
</feature>
<dbReference type="PROSITE" id="PS50102">
    <property type="entry name" value="RRM"/>
    <property type="match status" value="2"/>
</dbReference>
<dbReference type="GO" id="GO:0005634">
    <property type="term" value="C:nucleus"/>
    <property type="evidence" value="ECO:0007669"/>
    <property type="project" value="TreeGrafter"/>
</dbReference>
<feature type="compositionally biased region" description="Polar residues" evidence="3">
    <location>
        <begin position="65"/>
        <end position="76"/>
    </location>
</feature>
<protein>
    <recommendedName>
        <fullName evidence="4">RRM domain-containing protein</fullName>
    </recommendedName>
</protein>
<feature type="domain" description="RRM" evidence="4">
    <location>
        <begin position="145"/>
        <end position="222"/>
    </location>
</feature>
<feature type="region of interest" description="Disordered" evidence="3">
    <location>
        <begin position="59"/>
        <end position="94"/>
    </location>
</feature>
<sequence>MPGNYCPTASSLCQQQLTRFYTPKRDASRPHPHSLHLITNPRISTFLIASTTQLMSGADARETISSHGLSHPSISRANPAAMDPSHTGPRQPPTSAEIDAAIAAAIANAPPAPPPMDMGLEASTRSLTPLMTNILPSAIGSDGRVNLFVGNLPYRVRWQDLKDFFRKAGTVLRADVSLGPDNRSRGYGNVLMGSREDAARAIDRFNGFTWQTRTLEVRPDRLPPEYEPQPHIHHKPMFGGYMGSPMHHFGSGGGGGWHGRPPHHGPPFGGFGHHLGPGSHGGGHAPHQAFVRPPPSLAAHVPAVPPIGASPLAGSLTAGPNAAASAAAAGSLGWATGGNREVFSGADRSGSLATLGALPLGANGKRSVSPNRGLEPGESMGRVALGGRLGPSLLGKPAISAETLGSSASLRRPSTSGSDAPTPALVPPPIPLNGLANQAKDLGAPNSVYDRVCFVKNLPFTMQWQDLKDLFRPAGVVIRADVATTPDGQSRGFGTVLLASPEDAQRAASMFNGHDVDGRVLNVQTERQTIDEGKIQPMHAAEPFSAFATKPSPQGWPKNASPPVTTRTPASEAFASGPLTGSAVTPSATRVPWPLDTGGAATPVRPGVNDDPALNKPRHPGPITLPPFPTMTEMNPLSPMQTRNLPPMTPSMPGFVFNAYPRTPPAPHHFLSAGAAGPFSPGAPVTSPVHSGRNPLLNAAPGAPVYRPLIQKGSAALGTPTTQVFPDNSDRPGAGAPGGEVDDYFPPVKEKADEELVGATAALSVKDDNPVDVDHASTGLPGMAPEVTVTATSPPANGRSSFDGGLRGGGPTERRASWSEVAKG</sequence>